<reference evidence="5 6" key="1">
    <citation type="submission" date="2017-02" db="EMBL/GenBank/DDBJ databases">
        <title>Complete genome sequence of the drought resistance-promoting endophyte Pantoea alhagi LTYR-11Z.</title>
        <authorList>
            <person name="Zhang L."/>
        </authorList>
    </citation>
    <scope>NUCLEOTIDE SEQUENCE [LARGE SCALE GENOMIC DNA]</scope>
    <source>
        <strain evidence="5 6">LTYR-11Z</strain>
    </source>
</reference>
<dbReference type="GO" id="GO:0006355">
    <property type="term" value="P:regulation of DNA-templated transcription"/>
    <property type="evidence" value="ECO:0007669"/>
    <property type="project" value="InterPro"/>
</dbReference>
<feature type="DNA-binding region" description="OmpR/PhoB-type" evidence="2">
    <location>
        <begin position="3"/>
        <end position="103"/>
    </location>
</feature>
<feature type="transmembrane region" description="Helical" evidence="3">
    <location>
        <begin position="161"/>
        <end position="183"/>
    </location>
</feature>
<dbReference type="InterPro" id="IPR036388">
    <property type="entry name" value="WH-like_DNA-bd_sf"/>
</dbReference>
<gene>
    <name evidence="5" type="ORF">B1H58_15030</name>
</gene>
<evidence type="ECO:0000256" key="2">
    <source>
        <dbReference type="PROSITE-ProRule" id="PRU01091"/>
    </source>
</evidence>
<dbReference type="Gene3D" id="1.25.40.10">
    <property type="entry name" value="Tetratricopeptide repeat domain"/>
    <property type="match status" value="1"/>
</dbReference>
<dbReference type="RefSeq" id="WP_085071268.1">
    <property type="nucleotide sequence ID" value="NZ_CP019706.1"/>
</dbReference>
<evidence type="ECO:0000256" key="1">
    <source>
        <dbReference type="ARBA" id="ARBA00023125"/>
    </source>
</evidence>
<dbReference type="STRING" id="1891675.B1H58_15030"/>
<evidence type="ECO:0000256" key="3">
    <source>
        <dbReference type="SAM" id="Phobius"/>
    </source>
</evidence>
<dbReference type="Pfam" id="PF00486">
    <property type="entry name" value="Trans_reg_C"/>
    <property type="match status" value="1"/>
</dbReference>
<name>A0A1W6B7Z8_9GAMM</name>
<feature type="domain" description="OmpR/PhoB-type" evidence="4">
    <location>
        <begin position="3"/>
        <end position="103"/>
    </location>
</feature>
<keyword evidence="3" id="KW-1133">Transmembrane helix</keyword>
<evidence type="ECO:0000313" key="6">
    <source>
        <dbReference type="Proteomes" id="UP000192900"/>
    </source>
</evidence>
<dbReference type="KEGG" id="palh:B1H58_15030"/>
<dbReference type="EMBL" id="CP019706">
    <property type="protein sequence ID" value="ARJ43212.1"/>
    <property type="molecule type" value="Genomic_DNA"/>
</dbReference>
<organism evidence="5 6">
    <name type="scientific">Pantoea alhagi</name>
    <dbReference type="NCBI Taxonomy" id="1891675"/>
    <lineage>
        <taxon>Bacteria</taxon>
        <taxon>Pseudomonadati</taxon>
        <taxon>Pseudomonadota</taxon>
        <taxon>Gammaproteobacteria</taxon>
        <taxon>Enterobacterales</taxon>
        <taxon>Erwiniaceae</taxon>
        <taxon>Pantoea</taxon>
    </lineage>
</organism>
<dbReference type="Gene3D" id="1.10.10.10">
    <property type="entry name" value="Winged helix-like DNA-binding domain superfamily/Winged helix DNA-binding domain"/>
    <property type="match status" value="1"/>
</dbReference>
<evidence type="ECO:0000259" key="4">
    <source>
        <dbReference type="PROSITE" id="PS51755"/>
    </source>
</evidence>
<dbReference type="SUPFAM" id="SSF48452">
    <property type="entry name" value="TPR-like"/>
    <property type="match status" value="1"/>
</dbReference>
<protein>
    <submittedName>
        <fullName evidence="5">Transcriptional regulator CadC</fullName>
    </submittedName>
</protein>
<dbReference type="SMART" id="SM00862">
    <property type="entry name" value="Trans_reg_C"/>
    <property type="match status" value="1"/>
</dbReference>
<dbReference type="Proteomes" id="UP000192900">
    <property type="component" value="Chromosome"/>
</dbReference>
<keyword evidence="6" id="KW-1185">Reference proteome</keyword>
<keyword evidence="1 2" id="KW-0238">DNA-binding</keyword>
<dbReference type="OrthoDB" id="5801519at2"/>
<dbReference type="InterPro" id="IPR001867">
    <property type="entry name" value="OmpR/PhoB-type_DNA-bd"/>
</dbReference>
<proteinExistence type="predicted"/>
<dbReference type="SUPFAM" id="SSF46894">
    <property type="entry name" value="C-terminal effector domain of the bipartite response regulators"/>
    <property type="match status" value="1"/>
</dbReference>
<keyword evidence="3" id="KW-0472">Membrane</keyword>
<dbReference type="CDD" id="cd00383">
    <property type="entry name" value="trans_reg_C"/>
    <property type="match status" value="1"/>
</dbReference>
<dbReference type="GO" id="GO:0000160">
    <property type="term" value="P:phosphorelay signal transduction system"/>
    <property type="evidence" value="ECO:0007669"/>
    <property type="project" value="InterPro"/>
</dbReference>
<keyword evidence="3" id="KW-0812">Transmembrane</keyword>
<dbReference type="PROSITE" id="PS51755">
    <property type="entry name" value="OMPR_PHOB"/>
    <property type="match status" value="1"/>
</dbReference>
<sequence>MQQPDFLVGEWHVSPSINQISRPGHSLTLEPQLVDLLLYFAQHPDEVLSRDELIDNVWKRNIVTNHVVTQSISELRKCLRHEEEEESPEYIVTVPKRGYRLAASVSWLSAESEIASLNEGESLQPQSVAYASASPPAVSQPEQKSTPAFTSVSQARSPYRFWVWLAFILSVACGVALLVVGPFSSPTPTPASVSKGIINPRDIDIQFSGRPTCTNWTRQSTYMMGIADQITNLFNTYSTYMVHNQTDYRYRGPTSAGKILTIEFVNQRHYREQQCFMAVRLVDNADSSVMLDRRYFITHDNQLAIQHDLLKSLSQALQQPWSEKMQRSLNIMLPKQSEALQQYYEAHSLLLKGDPDSLTRASDILDKLISSNPDYFFAQAEKALVDILRHTGQPFDDPQLTLLQQKISQLEKLPEIKDEAIYYQINTIALLNRGKIDLAAQQINKSIELEMSWLNYVLLGKVYEMQGQKRLAADAYITAFNLRPGDNILYWIRNTVFQTSLAEVAPYLNNSTQEK</sequence>
<dbReference type="InterPro" id="IPR016032">
    <property type="entry name" value="Sig_transdc_resp-reg_C-effctor"/>
</dbReference>
<dbReference type="Pfam" id="PF18500">
    <property type="entry name" value="CadC_C1"/>
    <property type="match status" value="1"/>
</dbReference>
<accession>A0A1W6B7Z8</accession>
<evidence type="ECO:0000313" key="5">
    <source>
        <dbReference type="EMBL" id="ARJ43212.1"/>
    </source>
</evidence>
<dbReference type="InterPro" id="IPR040970">
    <property type="entry name" value="CadC_C1"/>
</dbReference>
<dbReference type="NCBIfam" id="NF007540">
    <property type="entry name" value="PRK10153.1"/>
    <property type="match status" value="1"/>
</dbReference>
<dbReference type="AlphaFoldDB" id="A0A1W6B7Z8"/>
<dbReference type="Gene3D" id="3.40.50.11830">
    <property type="match status" value="1"/>
</dbReference>
<dbReference type="GO" id="GO:0003677">
    <property type="term" value="F:DNA binding"/>
    <property type="evidence" value="ECO:0007669"/>
    <property type="project" value="UniProtKB-UniRule"/>
</dbReference>
<dbReference type="InterPro" id="IPR011990">
    <property type="entry name" value="TPR-like_helical_dom_sf"/>
</dbReference>